<accession>A0A0R3TE59</accession>
<evidence type="ECO:0000256" key="1">
    <source>
        <dbReference type="SAM" id="MobiDB-lite"/>
    </source>
</evidence>
<dbReference type="WBParaSite" id="HNAJ_0000534801-mRNA-1">
    <property type="protein sequence ID" value="HNAJ_0000534801-mRNA-1"/>
    <property type="gene ID" value="HNAJ_0000534801"/>
</dbReference>
<dbReference type="InterPro" id="IPR015943">
    <property type="entry name" value="WD40/YVTN_repeat-like_dom_sf"/>
</dbReference>
<dbReference type="InterPro" id="IPR051488">
    <property type="entry name" value="WD_repeat_striatin"/>
</dbReference>
<dbReference type="Proteomes" id="UP000278807">
    <property type="component" value="Unassembled WGS sequence"/>
</dbReference>
<evidence type="ECO:0000313" key="2">
    <source>
        <dbReference type="EMBL" id="VDO01206.1"/>
    </source>
</evidence>
<dbReference type="SMART" id="SM00320">
    <property type="entry name" value="WD40"/>
    <property type="match status" value="3"/>
</dbReference>
<dbReference type="OrthoDB" id="6245500at2759"/>
<gene>
    <name evidence="2" type="ORF">HNAJ_LOCUS5346</name>
</gene>
<sequence>MLRELGIGQGSEEAVGRPTCITFFNSRPDPTNSTQCLVSTSTGWLALVDVETGKVVNKAPPATESPTGGPATDSEFGSDPFTTQAAPIDTNAITYPKAEWGPRGIHSVAMYQTFSLAITGHEDRCIRFYDLTRQSGNADKACVATVVTHLEAVTCLTVDPHDLYVLTGSKSLNGFDNCISQEVLALVSFSASFTSGGSSPFPPVGYRSDGSSPFPHVGYIWWVFSVSSCRSHRQVGLLHFLLCFARQPCPVRCLNSATASVLGQSAMSESVTVHCFSFVRALSSLHLEIWNSLLIKAFIVWKDIGWSVFLTLGVDKRPLIQADFFCIVSLVLRTYIPIALFPFSKGHDASIRLWDLESRACVQEMTCHRVKNNESIHAVAMHPTMPFAASAGADAMCKVYTSL</sequence>
<keyword evidence="3" id="KW-1185">Reference proteome</keyword>
<reference evidence="4" key="1">
    <citation type="submission" date="2017-02" db="UniProtKB">
        <authorList>
            <consortium name="WormBaseParasite"/>
        </authorList>
    </citation>
    <scope>IDENTIFICATION</scope>
</reference>
<dbReference type="PANTHER" id="PTHR15653">
    <property type="entry name" value="STRIATIN"/>
    <property type="match status" value="1"/>
</dbReference>
<dbReference type="EMBL" id="UZAE01004460">
    <property type="protein sequence ID" value="VDO01206.1"/>
    <property type="molecule type" value="Genomic_DNA"/>
</dbReference>
<name>A0A0R3TE59_RODNA</name>
<dbReference type="Gene3D" id="2.130.10.10">
    <property type="entry name" value="YVTN repeat-like/Quinoprotein amine dehydrogenase"/>
    <property type="match status" value="2"/>
</dbReference>
<dbReference type="InterPro" id="IPR036322">
    <property type="entry name" value="WD40_repeat_dom_sf"/>
</dbReference>
<feature type="region of interest" description="Disordered" evidence="1">
    <location>
        <begin position="57"/>
        <end position="81"/>
    </location>
</feature>
<dbReference type="STRING" id="102285.A0A0R3TE59"/>
<evidence type="ECO:0000313" key="4">
    <source>
        <dbReference type="WBParaSite" id="HNAJ_0000534801-mRNA-1"/>
    </source>
</evidence>
<organism evidence="4">
    <name type="scientific">Rodentolepis nana</name>
    <name type="common">Dwarf tapeworm</name>
    <name type="synonym">Hymenolepis nana</name>
    <dbReference type="NCBI Taxonomy" id="102285"/>
    <lineage>
        <taxon>Eukaryota</taxon>
        <taxon>Metazoa</taxon>
        <taxon>Spiralia</taxon>
        <taxon>Lophotrochozoa</taxon>
        <taxon>Platyhelminthes</taxon>
        <taxon>Cestoda</taxon>
        <taxon>Eucestoda</taxon>
        <taxon>Cyclophyllidea</taxon>
        <taxon>Hymenolepididae</taxon>
        <taxon>Rodentolepis</taxon>
    </lineage>
</organism>
<evidence type="ECO:0000313" key="3">
    <source>
        <dbReference type="Proteomes" id="UP000278807"/>
    </source>
</evidence>
<reference evidence="2 3" key="2">
    <citation type="submission" date="2018-11" db="EMBL/GenBank/DDBJ databases">
        <authorList>
            <consortium name="Pathogen Informatics"/>
        </authorList>
    </citation>
    <scope>NUCLEOTIDE SEQUENCE [LARGE SCALE GENOMIC DNA]</scope>
</reference>
<dbReference type="Pfam" id="PF00400">
    <property type="entry name" value="WD40"/>
    <property type="match status" value="2"/>
</dbReference>
<dbReference type="SUPFAM" id="SSF50978">
    <property type="entry name" value="WD40 repeat-like"/>
    <property type="match status" value="1"/>
</dbReference>
<dbReference type="PANTHER" id="PTHR15653:SF0">
    <property type="entry name" value="CONNECTOR OF KINASE TO AP-1, ISOFORM E"/>
    <property type="match status" value="1"/>
</dbReference>
<dbReference type="InterPro" id="IPR001680">
    <property type="entry name" value="WD40_rpt"/>
</dbReference>
<protein>
    <submittedName>
        <fullName evidence="4">WD_REPEATS_REGION domain-containing protein</fullName>
    </submittedName>
</protein>
<dbReference type="AlphaFoldDB" id="A0A0R3TE59"/>
<proteinExistence type="predicted"/>